<sequence length="1046" mass="112312">MISNCLRKISLCQKQRLLFKIHQQDFSSQSLQNLSIGVPKEVYPNEKRVSIVPEAVERLLKAGYKQINIEKSAGQQASVPDDVYEKIGAKLVSTEEVYKSDIVLKVRPPQIHPELKKHEIDLMKPNSKLVSFLHPTQNKDLIEKLNQKKITCLAMDQVPRMTKAQTFDALSSMANIAGYKAVIEAATHFGRFFTGQMTAAGKLPPAKVLVIGGGVAGLSAIATARSLGAIVRAFDTREAVKEQVKSLGAEFLEIKLKESGEGTGGYAKEMSPEFIAAEMKLFMDQAKEVDIIITTALIPGKKAPTLITKEMVEAMRPGSVIVDLAAENGGNCEYTQKDQVIKHNGVTVVGLTDLPSRMSGSASSLYSNNISKFLLHLSDKDKNFDIDLEDPITRGAIVTHEGKLLWPNPNPPMLDAVKKPMEKQPVQQQQQPVNLYQKTLKNSLYTTLSLSSLLGLGVLCPDPAFLTMTTIFSLAVVAGYQSVWGVVPALHTPLMSITNAISGVTAVGGLLLLGGGFVPHSVAQALAASAVLLSATNIVGGFTITKRMLDMFKRKTDPAEYNYMYSIPTLGSVGCLLAAHFAAIPSVYTMGYLASSLCCIGGISGLASQKTSRVGNALGIMGVSTGVVTALLAMNFSFPVLVQALSLLGVAGVAGRYIGQQVKVTELPQTVAAFHALVGLAAVTTSIASFMMDLNPTTLHTVAAYFGTFIGGITFTGSIAAFIKLSGMKFTFDLPMKNNLNKPLALLNIIGLTAMLATQSPTLGLLALLNATFTSFALGWNITNSIGSADMPVAITVLNSYSGWALCAEGFMLGNPMLTIVGSLIGSSGAILSYIMCKAMNRSLYNVIFGTWVAPKTDQLQKSQEKKVHQETNADTVSELLSQSKSVIIVPGYGMAVAQAQYPIYEICKILISNGVKVRFAIHPVAGRMPGQLNVLLAEVGVPYDIVHEMEEINHDFENTDVVLVCGANDIVNSSAVEDPESPIAGMPVLEVWKAKTVIINKRSMGTGYADIDNPLFYKQNAQMLLGGAKDVCDKVKANLENIYKQ</sequence>
<dbReference type="InterPro" id="IPR034300">
    <property type="entry name" value="PNTB-like"/>
</dbReference>
<evidence type="ECO:0000256" key="10">
    <source>
        <dbReference type="ARBA" id="ARBA00022792"/>
    </source>
</evidence>
<dbReference type="Gene3D" id="3.40.50.1220">
    <property type="entry name" value="TPP-binding domain"/>
    <property type="match status" value="1"/>
</dbReference>
<dbReference type="GO" id="GO:0005886">
    <property type="term" value="C:plasma membrane"/>
    <property type="evidence" value="ECO:0007669"/>
    <property type="project" value="UniProtKB-SubCell"/>
</dbReference>
<gene>
    <name evidence="27" type="ORF">IMG5_005140</name>
</gene>
<dbReference type="PANTHER" id="PTHR10160:SF19">
    <property type="entry name" value="PROTON-TRANSLOCATING NAD(P)(+) TRANSHYDROGENASE"/>
    <property type="match status" value="1"/>
</dbReference>
<dbReference type="RefSeq" id="XP_004039952.1">
    <property type="nucleotide sequence ID" value="XM_004039904.1"/>
</dbReference>
<keyword evidence="28" id="KW-1185">Reference proteome</keyword>
<dbReference type="Pfam" id="PF12769">
    <property type="entry name" value="PNTB_4TM"/>
    <property type="match status" value="1"/>
</dbReference>
<feature type="transmembrane region" description="Helical" evidence="24">
    <location>
        <begin position="744"/>
        <end position="769"/>
    </location>
</feature>
<dbReference type="Pfam" id="PF02233">
    <property type="entry name" value="PNTB"/>
    <property type="match status" value="1"/>
</dbReference>
<feature type="transmembrane region" description="Helical" evidence="24">
    <location>
        <begin position="465"/>
        <end position="487"/>
    </location>
</feature>
<name>G0QJG1_ICHMU</name>
<keyword evidence="12" id="KW-0809">Transit peptide</keyword>
<keyword evidence="17" id="KW-0496">Mitochondrion</keyword>
<feature type="transmembrane region" description="Helical" evidence="24">
    <location>
        <begin position="499"/>
        <end position="518"/>
    </location>
</feature>
<keyword evidence="18 24" id="KW-0472">Membrane</keyword>
<dbReference type="InterPro" id="IPR007886">
    <property type="entry name" value="AlaDH/PNT_N"/>
</dbReference>
<evidence type="ECO:0000256" key="13">
    <source>
        <dbReference type="ARBA" id="ARBA00022967"/>
    </source>
</evidence>
<dbReference type="FunFam" id="3.40.50.720:FF:000028">
    <property type="entry name" value="NAD(P) transhydrogenase subunit alpha"/>
    <property type="match status" value="1"/>
</dbReference>
<evidence type="ECO:0000256" key="7">
    <source>
        <dbReference type="ARBA" id="ARBA00022519"/>
    </source>
</evidence>
<keyword evidence="7" id="KW-0997">Cell inner membrane</keyword>
<keyword evidence="8 24" id="KW-0812">Transmembrane</keyword>
<evidence type="ECO:0000256" key="4">
    <source>
        <dbReference type="ARBA" id="ARBA00011738"/>
    </source>
</evidence>
<keyword evidence="9" id="KW-0547">Nucleotide-binding</keyword>
<comment type="similarity">
    <text evidence="21">In the C-terminal section; belongs to the PNT beta subunit family.</text>
</comment>
<dbReference type="PANTHER" id="PTHR10160">
    <property type="entry name" value="NAD(P) TRANSHYDROGENASE"/>
    <property type="match status" value="1"/>
</dbReference>
<dbReference type="OrthoDB" id="293646at2759"/>
<comment type="similarity">
    <text evidence="3">In the N-terminal section; belongs to the AlaDH/PNT family.</text>
</comment>
<comment type="function">
    <text evidence="20">The transhydrogenation between NADH and NADP is coupled to respiration and ATP hydrolysis and functions as a proton pump across the membrane. May play a role in reactive oxygen species (ROS) detoxification in the adrenal gland.</text>
</comment>
<evidence type="ECO:0000256" key="11">
    <source>
        <dbReference type="ARBA" id="ARBA00022857"/>
    </source>
</evidence>
<evidence type="ECO:0000256" key="15">
    <source>
        <dbReference type="ARBA" id="ARBA00022990"/>
    </source>
</evidence>
<keyword evidence="27" id="KW-0560">Oxidoreductase</keyword>
<dbReference type="Pfam" id="PF05222">
    <property type="entry name" value="AlaDh_PNT_N"/>
    <property type="match status" value="1"/>
</dbReference>
<dbReference type="SUPFAM" id="SSF51735">
    <property type="entry name" value="NAD(P)-binding Rossmann-fold domains"/>
    <property type="match status" value="1"/>
</dbReference>
<proteinExistence type="inferred from homology"/>
<dbReference type="PROSITE" id="PS00837">
    <property type="entry name" value="ALADH_PNT_2"/>
    <property type="match status" value="1"/>
</dbReference>
<dbReference type="SMART" id="SM01002">
    <property type="entry name" value="AlaDh_PNT_C"/>
    <property type="match status" value="1"/>
</dbReference>
<evidence type="ECO:0000256" key="23">
    <source>
        <dbReference type="ARBA" id="ARBA00079255"/>
    </source>
</evidence>
<dbReference type="FunFam" id="3.40.50.1220:FF:000002">
    <property type="entry name" value="NAD(P) transhydrogenase subunit beta"/>
    <property type="match status" value="1"/>
</dbReference>
<keyword evidence="14 24" id="KW-1133">Transmembrane helix</keyword>
<evidence type="ECO:0000256" key="19">
    <source>
        <dbReference type="ARBA" id="ARBA00048202"/>
    </source>
</evidence>
<feature type="transmembrane region" description="Helical" evidence="24">
    <location>
        <begin position="590"/>
        <end position="607"/>
    </location>
</feature>
<dbReference type="GO" id="GO:0016491">
    <property type="term" value="F:oxidoreductase activity"/>
    <property type="evidence" value="ECO:0007669"/>
    <property type="project" value="UniProtKB-KW"/>
</dbReference>
<feature type="transmembrane region" description="Helical" evidence="24">
    <location>
        <begin position="671"/>
        <end position="691"/>
    </location>
</feature>
<evidence type="ECO:0000259" key="25">
    <source>
        <dbReference type="SMART" id="SM01002"/>
    </source>
</evidence>
<evidence type="ECO:0000256" key="6">
    <source>
        <dbReference type="ARBA" id="ARBA00022475"/>
    </source>
</evidence>
<evidence type="ECO:0000259" key="26">
    <source>
        <dbReference type="SMART" id="SM01003"/>
    </source>
</evidence>
<dbReference type="GO" id="GO:0005743">
    <property type="term" value="C:mitochondrial inner membrane"/>
    <property type="evidence" value="ECO:0007669"/>
    <property type="project" value="UniProtKB-SubCell"/>
</dbReference>
<dbReference type="OMA" id="EQCREVD"/>
<dbReference type="InterPro" id="IPR007698">
    <property type="entry name" value="AlaDH/PNT_NAD(H)-bd"/>
</dbReference>
<organism evidence="27 28">
    <name type="scientific">Ichthyophthirius multifiliis</name>
    <name type="common">White spot disease agent</name>
    <name type="synonym">Ich</name>
    <dbReference type="NCBI Taxonomy" id="5932"/>
    <lineage>
        <taxon>Eukaryota</taxon>
        <taxon>Sar</taxon>
        <taxon>Alveolata</taxon>
        <taxon>Ciliophora</taxon>
        <taxon>Intramacronucleata</taxon>
        <taxon>Oligohymenophorea</taxon>
        <taxon>Hymenostomatida</taxon>
        <taxon>Ophryoglenina</taxon>
        <taxon>Ichthyophthirius</taxon>
    </lineage>
</organism>
<evidence type="ECO:0000256" key="22">
    <source>
        <dbReference type="ARBA" id="ARBA00074145"/>
    </source>
</evidence>
<dbReference type="SUPFAM" id="SSF52467">
    <property type="entry name" value="DHS-like NAD/FAD-binding domain"/>
    <property type="match status" value="1"/>
</dbReference>
<dbReference type="STRING" id="857967.G0QJG1"/>
<keyword evidence="10" id="KW-0999">Mitochondrion inner membrane</keyword>
<evidence type="ECO:0000313" key="28">
    <source>
        <dbReference type="Proteomes" id="UP000008983"/>
    </source>
</evidence>
<dbReference type="InterPro" id="IPR036291">
    <property type="entry name" value="NAD(P)-bd_dom_sf"/>
</dbReference>
<evidence type="ECO:0000256" key="8">
    <source>
        <dbReference type="ARBA" id="ARBA00022692"/>
    </source>
</evidence>
<dbReference type="GO" id="GO:0008750">
    <property type="term" value="F:proton-translocating NAD(P)+ transhydrogenase activity"/>
    <property type="evidence" value="ECO:0007669"/>
    <property type="project" value="UniProtKB-EC"/>
</dbReference>
<dbReference type="GeneID" id="14910837"/>
<evidence type="ECO:0000256" key="14">
    <source>
        <dbReference type="ARBA" id="ARBA00022989"/>
    </source>
</evidence>
<dbReference type="InterPro" id="IPR008143">
    <property type="entry name" value="Ala_DH/PNT_CS2"/>
</dbReference>
<dbReference type="eggNOG" id="ENOG502QQ0A">
    <property type="taxonomic scope" value="Eukaryota"/>
</dbReference>
<dbReference type="SUPFAM" id="SSF52283">
    <property type="entry name" value="Formate/glycerate dehydrogenase catalytic domain-like"/>
    <property type="match status" value="1"/>
</dbReference>
<comment type="catalytic activity">
    <reaction evidence="19">
        <text>NAD(+) + NADPH + H(+)(in) = NADH + NADP(+) + H(+)(out)</text>
        <dbReference type="Rhea" id="RHEA:47992"/>
        <dbReference type="ChEBI" id="CHEBI:15378"/>
        <dbReference type="ChEBI" id="CHEBI:57540"/>
        <dbReference type="ChEBI" id="CHEBI:57783"/>
        <dbReference type="ChEBI" id="CHEBI:57945"/>
        <dbReference type="ChEBI" id="CHEBI:58349"/>
        <dbReference type="EC" id="7.1.1.1"/>
    </reaction>
</comment>
<dbReference type="InterPro" id="IPR024605">
    <property type="entry name" value="NADP_transhyd_a_C"/>
</dbReference>
<reference evidence="27 28" key="1">
    <citation type="submission" date="2011-07" db="EMBL/GenBank/DDBJ databases">
        <authorList>
            <person name="Coyne R."/>
            <person name="Brami D."/>
            <person name="Johnson J."/>
            <person name="Hostetler J."/>
            <person name="Hannick L."/>
            <person name="Clark T."/>
            <person name="Cassidy-Hanley D."/>
            <person name="Inman J."/>
        </authorList>
    </citation>
    <scope>NUCLEOTIDE SEQUENCE [LARGE SCALE GENOMIC DNA]</scope>
    <source>
        <strain evidence="27 28">G5</strain>
    </source>
</reference>
<dbReference type="InterPro" id="IPR029035">
    <property type="entry name" value="DHS-like_NAD/FAD-binding_dom"/>
</dbReference>
<dbReference type="CDD" id="cd05304">
    <property type="entry name" value="Rubrum_tdh"/>
    <property type="match status" value="1"/>
</dbReference>
<evidence type="ECO:0000256" key="16">
    <source>
        <dbReference type="ARBA" id="ARBA00023027"/>
    </source>
</evidence>
<accession>G0QJG1</accession>
<dbReference type="SMART" id="SM01003">
    <property type="entry name" value="AlaDh_PNT_N"/>
    <property type="match status" value="1"/>
</dbReference>
<evidence type="ECO:0000313" key="27">
    <source>
        <dbReference type="EMBL" id="EGR34648.1"/>
    </source>
</evidence>
<keyword evidence="11" id="KW-0521">NADP</keyword>
<evidence type="ECO:0000256" key="20">
    <source>
        <dbReference type="ARBA" id="ARBA00054910"/>
    </source>
</evidence>
<comment type="subunit">
    <text evidence="4">Homodimer.</text>
</comment>
<dbReference type="NCBIfam" id="NF006942">
    <property type="entry name" value="PRK09424.1"/>
    <property type="match status" value="1"/>
</dbReference>
<comment type="subcellular location">
    <subcellularLocation>
        <location evidence="2">Cell inner membrane</location>
        <topology evidence="2">Multi-pass membrane protein</topology>
    </subcellularLocation>
    <subcellularLocation>
        <location evidence="1">Mitochondrion inner membrane</location>
        <topology evidence="1">Multi-pass membrane protein</topology>
        <orientation evidence="1">Matrix side</orientation>
    </subcellularLocation>
</comment>
<evidence type="ECO:0000256" key="2">
    <source>
        <dbReference type="ARBA" id="ARBA00004429"/>
    </source>
</evidence>
<keyword evidence="6" id="KW-1003">Cell membrane</keyword>
<dbReference type="NCBIfam" id="TIGR00561">
    <property type="entry name" value="pntA"/>
    <property type="match status" value="1"/>
</dbReference>
<keyword evidence="13" id="KW-1278">Translocase</keyword>
<keyword evidence="16" id="KW-0520">NAD</keyword>
<evidence type="ECO:0000256" key="24">
    <source>
        <dbReference type="SAM" id="Phobius"/>
    </source>
</evidence>
<feature type="domain" description="Alanine dehydrogenase/pyridine nucleotide transhydrogenase NAD(H)-binding" evidence="25">
    <location>
        <begin position="186"/>
        <end position="350"/>
    </location>
</feature>
<evidence type="ECO:0000256" key="18">
    <source>
        <dbReference type="ARBA" id="ARBA00023136"/>
    </source>
</evidence>
<evidence type="ECO:0000256" key="9">
    <source>
        <dbReference type="ARBA" id="ARBA00022741"/>
    </source>
</evidence>
<feature type="transmembrane region" description="Helical" evidence="24">
    <location>
        <begin position="524"/>
        <end position="544"/>
    </location>
</feature>
<evidence type="ECO:0000256" key="12">
    <source>
        <dbReference type="ARBA" id="ARBA00022946"/>
    </source>
</evidence>
<feature type="transmembrane region" description="Helical" evidence="24">
    <location>
        <begin position="565"/>
        <end position="584"/>
    </location>
</feature>
<dbReference type="GO" id="GO:0006740">
    <property type="term" value="P:NADPH regeneration"/>
    <property type="evidence" value="ECO:0007669"/>
    <property type="project" value="TreeGrafter"/>
</dbReference>
<feature type="transmembrane region" description="Helical" evidence="24">
    <location>
        <begin position="614"/>
        <end position="634"/>
    </location>
</feature>
<dbReference type="Pfam" id="PF01262">
    <property type="entry name" value="AlaDh_PNT_C"/>
    <property type="match status" value="1"/>
</dbReference>
<dbReference type="EMBL" id="GL983065">
    <property type="protein sequence ID" value="EGR34648.1"/>
    <property type="molecule type" value="Genomic_DNA"/>
</dbReference>
<evidence type="ECO:0000256" key="3">
    <source>
        <dbReference type="ARBA" id="ARBA00005624"/>
    </source>
</evidence>
<dbReference type="EC" id="7.1.1.1" evidence="5"/>
<evidence type="ECO:0000256" key="5">
    <source>
        <dbReference type="ARBA" id="ARBA00012943"/>
    </source>
</evidence>
<dbReference type="Proteomes" id="UP000008983">
    <property type="component" value="Unassembled WGS sequence"/>
</dbReference>
<feature type="transmembrane region" description="Helical" evidence="24">
    <location>
        <begin position="818"/>
        <end position="837"/>
    </location>
</feature>
<dbReference type="InParanoid" id="G0QJG1"/>
<evidence type="ECO:0000256" key="21">
    <source>
        <dbReference type="ARBA" id="ARBA00061558"/>
    </source>
</evidence>
<feature type="transmembrane region" description="Helical" evidence="24">
    <location>
        <begin position="703"/>
        <end position="723"/>
    </location>
</feature>
<keyword evidence="15" id="KW-0007">Acetylation</keyword>
<feature type="domain" description="Alanine dehydrogenase/pyridine nucleotide transhydrogenase N-terminal" evidence="26">
    <location>
        <begin position="37"/>
        <end position="177"/>
    </location>
</feature>
<dbReference type="InterPro" id="IPR026255">
    <property type="entry name" value="NADP_transhyd_a"/>
</dbReference>
<evidence type="ECO:0000256" key="17">
    <source>
        <dbReference type="ARBA" id="ARBA00023128"/>
    </source>
</evidence>
<protein>
    <recommendedName>
        <fullName evidence="22">NAD(P) transhydrogenase, mitochondrial</fullName>
        <ecNumber evidence="5">7.1.1.1</ecNumber>
    </recommendedName>
    <alternativeName>
        <fullName evidence="23">Nicotinamide nucleotide transhydrogenase</fullName>
    </alternativeName>
</protein>
<dbReference type="Gene3D" id="3.40.50.720">
    <property type="entry name" value="NAD(P)-binding Rossmann-like Domain"/>
    <property type="match status" value="2"/>
</dbReference>
<dbReference type="AlphaFoldDB" id="G0QJG1"/>
<feature type="transmembrane region" description="Helical" evidence="24">
    <location>
        <begin position="640"/>
        <end position="659"/>
    </location>
</feature>
<dbReference type="GO" id="GO:0050661">
    <property type="term" value="F:NADP binding"/>
    <property type="evidence" value="ECO:0007669"/>
    <property type="project" value="TreeGrafter"/>
</dbReference>
<evidence type="ECO:0000256" key="1">
    <source>
        <dbReference type="ARBA" id="ARBA00004292"/>
    </source>
</evidence>